<dbReference type="Proteomes" id="UP000092125">
    <property type="component" value="Unassembled WGS sequence"/>
</dbReference>
<accession>A0AAP7GU61</accession>
<dbReference type="AlphaFoldDB" id="A0AAP7GU61"/>
<evidence type="ECO:0000313" key="1">
    <source>
        <dbReference type="EMBL" id="OBU62442.1"/>
    </source>
</evidence>
<organism evidence="1 2">
    <name type="scientific">Stenotrophomonas maltophilia</name>
    <name type="common">Pseudomonas maltophilia</name>
    <name type="synonym">Xanthomonas maltophilia</name>
    <dbReference type="NCBI Taxonomy" id="40324"/>
    <lineage>
        <taxon>Bacteria</taxon>
        <taxon>Pseudomonadati</taxon>
        <taxon>Pseudomonadota</taxon>
        <taxon>Gammaproteobacteria</taxon>
        <taxon>Lysobacterales</taxon>
        <taxon>Lysobacteraceae</taxon>
        <taxon>Stenotrophomonas</taxon>
        <taxon>Stenotrophomonas maltophilia group</taxon>
    </lineage>
</organism>
<name>A0AAP7GU61_STEMA</name>
<sequence>MTLPHPTHPRLHALLGDALPGLRLPAAAADILEDALAAAHENVPQPAFFARLRSIARGDGANGQPWPETRITEARARDLAGATRCLAAVSSCAGLLLAAQAAREMDDARAHCPPQVEEGLLHAVQVLADHAGALVEPAAAVPGQQ</sequence>
<comment type="caution">
    <text evidence="1">The sequence shown here is derived from an EMBL/GenBank/DDBJ whole genome shotgun (WGS) entry which is preliminary data.</text>
</comment>
<reference evidence="1 2" key="1">
    <citation type="submission" date="2016-05" db="EMBL/GenBank/DDBJ databases">
        <title>Draft Genome Sequences of Stenotrophomonas maltophilia Strains Sm32COP, Sm41DVV, Sm46PAILV, SmF3, SmF22, SmSOFb1 and SmCVFa1, Isolated from Different Manures, in France.</title>
        <authorList>
            <person name="Nazaret S."/>
            <person name="Bodilis J."/>
        </authorList>
    </citation>
    <scope>NUCLEOTIDE SEQUENCE [LARGE SCALE GENOMIC DNA]</scope>
    <source>
        <strain evidence="1 2">Sm41DVV</strain>
    </source>
</reference>
<protein>
    <submittedName>
        <fullName evidence="1">Uncharacterized protein</fullName>
    </submittedName>
</protein>
<dbReference type="RefSeq" id="WP_065181752.1">
    <property type="nucleotide sequence ID" value="NZ_CAXOQU010000036.1"/>
</dbReference>
<proteinExistence type="predicted"/>
<gene>
    <name evidence="1" type="ORF">A9K56_06435</name>
</gene>
<dbReference type="EMBL" id="LYVI01000003">
    <property type="protein sequence ID" value="OBU62442.1"/>
    <property type="molecule type" value="Genomic_DNA"/>
</dbReference>
<evidence type="ECO:0000313" key="2">
    <source>
        <dbReference type="Proteomes" id="UP000092125"/>
    </source>
</evidence>